<reference evidence="3 4" key="1">
    <citation type="submission" date="2020-11" db="EMBL/GenBank/DDBJ databases">
        <title>Winogradskyella marina sp. nov., isolated from marine sediment.</title>
        <authorList>
            <person name="Bo J."/>
            <person name="Wang S."/>
            <person name="Song X."/>
            <person name="Du Z."/>
        </authorList>
    </citation>
    <scope>NUCLEOTIDE SEQUENCE [LARGE SCALE GENOMIC DNA]</scope>
    <source>
        <strain evidence="3 4">F6397</strain>
    </source>
</reference>
<name>A0ABS0EFP4_9FLAO</name>
<accession>A0ABS0EFP4</accession>
<evidence type="ECO:0000256" key="1">
    <source>
        <dbReference type="SAM" id="Coils"/>
    </source>
</evidence>
<dbReference type="RefSeq" id="WP_195870546.1">
    <property type="nucleotide sequence ID" value="NZ_JADOET010000003.1"/>
</dbReference>
<evidence type="ECO:0000313" key="4">
    <source>
        <dbReference type="Proteomes" id="UP000611215"/>
    </source>
</evidence>
<keyword evidence="1" id="KW-0175">Coiled coil</keyword>
<keyword evidence="4" id="KW-1185">Reference proteome</keyword>
<evidence type="ECO:0000313" key="3">
    <source>
        <dbReference type="EMBL" id="MBF8149263.1"/>
    </source>
</evidence>
<protein>
    <submittedName>
        <fullName evidence="3">Uncharacterized protein</fullName>
    </submittedName>
</protein>
<feature type="region of interest" description="Disordered" evidence="2">
    <location>
        <begin position="1"/>
        <end position="35"/>
    </location>
</feature>
<proteinExistence type="predicted"/>
<evidence type="ECO:0000256" key="2">
    <source>
        <dbReference type="SAM" id="MobiDB-lite"/>
    </source>
</evidence>
<organism evidence="3 4">
    <name type="scientific">Winogradskyella marina</name>
    <dbReference type="NCBI Taxonomy" id="2785530"/>
    <lineage>
        <taxon>Bacteria</taxon>
        <taxon>Pseudomonadati</taxon>
        <taxon>Bacteroidota</taxon>
        <taxon>Flavobacteriia</taxon>
        <taxon>Flavobacteriales</taxon>
        <taxon>Flavobacteriaceae</taxon>
        <taxon>Winogradskyella</taxon>
    </lineage>
</organism>
<dbReference type="EMBL" id="JADOET010000003">
    <property type="protein sequence ID" value="MBF8149263.1"/>
    <property type="molecule type" value="Genomic_DNA"/>
</dbReference>
<gene>
    <name evidence="3" type="ORF">ITJ86_05110</name>
</gene>
<dbReference type="Proteomes" id="UP000611215">
    <property type="component" value="Unassembled WGS sequence"/>
</dbReference>
<sequence>MKTIKRLFGLNKESRKSQGFKNSDPIGLSESTHLPPEELFIDNSSPKESREVKKVHSQLINDYLNKDYYQIGIQEGFSMHSNEAAQSRKQLIKSNFRNLINEIIEENREAIFNLSNSLIEVSDLSTELKDKLENKIEFLKAEIDDLDLQKQLSIEDEGLVMSAIHSYHQGFLSGIKSYLEMDKIINNNY</sequence>
<feature type="coiled-coil region" evidence="1">
    <location>
        <begin position="82"/>
        <end position="149"/>
    </location>
</feature>
<comment type="caution">
    <text evidence="3">The sequence shown here is derived from an EMBL/GenBank/DDBJ whole genome shotgun (WGS) entry which is preliminary data.</text>
</comment>